<comment type="subcellular location">
    <subcellularLocation>
        <location evidence="2">Cytoplasm</location>
    </subcellularLocation>
    <subcellularLocation>
        <location evidence="1">Nucleus</location>
    </subcellularLocation>
</comment>
<dbReference type="FunCoup" id="A0A7J8J720">
    <property type="interactions" value="552"/>
</dbReference>
<gene>
    <name evidence="11" type="ORF">HJG59_007532</name>
</gene>
<feature type="region of interest" description="Disordered" evidence="10">
    <location>
        <begin position="1"/>
        <end position="70"/>
    </location>
</feature>
<evidence type="ECO:0000256" key="2">
    <source>
        <dbReference type="ARBA" id="ARBA00004496"/>
    </source>
</evidence>
<proteinExistence type="inferred from homology"/>
<evidence type="ECO:0000256" key="10">
    <source>
        <dbReference type="SAM" id="MobiDB-lite"/>
    </source>
</evidence>
<protein>
    <recommendedName>
        <fullName evidence="9">L antigen family member 3</fullName>
    </recommendedName>
</protein>
<dbReference type="Pfam" id="PF09341">
    <property type="entry name" value="Pcc1"/>
    <property type="match status" value="1"/>
</dbReference>
<dbReference type="Proteomes" id="UP000550707">
    <property type="component" value="Unassembled WGS sequence"/>
</dbReference>
<keyword evidence="6" id="KW-0539">Nucleus</keyword>
<organism evidence="11 12">
    <name type="scientific">Molossus molossus</name>
    <name type="common">Pallas' mastiff bat</name>
    <name type="synonym">Vespertilio molossus</name>
    <dbReference type="NCBI Taxonomy" id="27622"/>
    <lineage>
        <taxon>Eukaryota</taxon>
        <taxon>Metazoa</taxon>
        <taxon>Chordata</taxon>
        <taxon>Craniata</taxon>
        <taxon>Vertebrata</taxon>
        <taxon>Euteleostomi</taxon>
        <taxon>Mammalia</taxon>
        <taxon>Eutheria</taxon>
        <taxon>Laurasiatheria</taxon>
        <taxon>Chiroptera</taxon>
        <taxon>Yangochiroptera</taxon>
        <taxon>Molossidae</taxon>
        <taxon>Molossus</taxon>
    </lineage>
</organism>
<evidence type="ECO:0000313" key="12">
    <source>
        <dbReference type="Proteomes" id="UP000550707"/>
    </source>
</evidence>
<dbReference type="GO" id="GO:0005634">
    <property type="term" value="C:nucleus"/>
    <property type="evidence" value="ECO:0007669"/>
    <property type="project" value="UniProtKB-SubCell"/>
</dbReference>
<dbReference type="GO" id="GO:0070525">
    <property type="term" value="P:tRNA threonylcarbamoyladenosine metabolic process"/>
    <property type="evidence" value="ECO:0007669"/>
    <property type="project" value="TreeGrafter"/>
</dbReference>
<keyword evidence="5" id="KW-0819">tRNA processing</keyword>
<evidence type="ECO:0000256" key="8">
    <source>
        <dbReference type="ARBA" id="ARBA00062157"/>
    </source>
</evidence>
<dbReference type="EMBL" id="JACASF010000002">
    <property type="protein sequence ID" value="KAF6492331.1"/>
    <property type="molecule type" value="Genomic_DNA"/>
</dbReference>
<evidence type="ECO:0000313" key="11">
    <source>
        <dbReference type="EMBL" id="KAF6492331.1"/>
    </source>
</evidence>
<comment type="similarity">
    <text evidence="3">Belongs to the CTAG/PCC1 family.</text>
</comment>
<evidence type="ECO:0000256" key="9">
    <source>
        <dbReference type="ARBA" id="ARBA00076355"/>
    </source>
</evidence>
<sequence length="172" mass="17735">MQAEARGAGAVAEEAEGQGSPGDPGPSEGPAGQEGPGGGGTGEGGAAAGGAPQVAGSLEAPGPDGAALPVPRARRPRQLFQFSFVVPFPSPLVAEMACGCLSPRAHPHPDAVERELMVSDHLLTVRLTAEDLGQLRISMFSCLQELCLLIRTMQRILHPLLFFVNPRPEKGG</sequence>
<dbReference type="GO" id="GO:0008033">
    <property type="term" value="P:tRNA processing"/>
    <property type="evidence" value="ECO:0007669"/>
    <property type="project" value="UniProtKB-KW"/>
</dbReference>
<reference evidence="11 12" key="1">
    <citation type="journal article" date="2020" name="Nature">
        <title>Six reference-quality genomes reveal evolution of bat adaptations.</title>
        <authorList>
            <person name="Jebb D."/>
            <person name="Huang Z."/>
            <person name="Pippel M."/>
            <person name="Hughes G.M."/>
            <person name="Lavrichenko K."/>
            <person name="Devanna P."/>
            <person name="Winkler S."/>
            <person name="Jermiin L.S."/>
            <person name="Skirmuntt E.C."/>
            <person name="Katzourakis A."/>
            <person name="Burkitt-Gray L."/>
            <person name="Ray D.A."/>
            <person name="Sullivan K.A.M."/>
            <person name="Roscito J.G."/>
            <person name="Kirilenko B.M."/>
            <person name="Davalos L.M."/>
            <person name="Corthals A.P."/>
            <person name="Power M.L."/>
            <person name="Jones G."/>
            <person name="Ransome R.D."/>
            <person name="Dechmann D.K.N."/>
            <person name="Locatelli A.G."/>
            <person name="Puechmaille S.J."/>
            <person name="Fedrigo O."/>
            <person name="Jarvis E.D."/>
            <person name="Hiller M."/>
            <person name="Vernes S.C."/>
            <person name="Myers E.W."/>
            <person name="Teeling E.C."/>
        </authorList>
    </citation>
    <scope>NUCLEOTIDE SEQUENCE [LARGE SCALE GENOMIC DNA]</scope>
    <source>
        <strain evidence="11">MMolMol1</strain>
        <tissue evidence="11">Muscle</tissue>
    </source>
</reference>
<feature type="compositionally biased region" description="Low complexity" evidence="10">
    <location>
        <begin position="1"/>
        <end position="12"/>
    </location>
</feature>
<evidence type="ECO:0000256" key="6">
    <source>
        <dbReference type="ARBA" id="ARBA00023242"/>
    </source>
</evidence>
<dbReference type="AlphaFoldDB" id="A0A7J8J720"/>
<comment type="caution">
    <text evidence="11">The sequence shown here is derived from an EMBL/GenBank/DDBJ whole genome shotgun (WGS) entry which is preliminary data.</text>
</comment>
<dbReference type="FunFam" id="3.30.310.50:FF:000005">
    <property type="entry name" value="L antigen family member 3"/>
    <property type="match status" value="1"/>
</dbReference>
<dbReference type="GO" id="GO:0005737">
    <property type="term" value="C:cytoplasm"/>
    <property type="evidence" value="ECO:0007669"/>
    <property type="project" value="UniProtKB-SubCell"/>
</dbReference>
<evidence type="ECO:0000256" key="4">
    <source>
        <dbReference type="ARBA" id="ARBA00022490"/>
    </source>
</evidence>
<comment type="subunit">
    <text evidence="8">Component of the EKC/KEOPS complex composed of at least GON7, TP53RK, TPRKB, OSGEP and LAGE3; the whole complex dimerizes.</text>
</comment>
<dbReference type="InParanoid" id="A0A7J8J720"/>
<feature type="compositionally biased region" description="Gly residues" evidence="10">
    <location>
        <begin position="32"/>
        <end position="48"/>
    </location>
</feature>
<evidence type="ECO:0000256" key="3">
    <source>
        <dbReference type="ARBA" id="ARBA00007073"/>
    </source>
</evidence>
<name>A0A7J8J720_MOLMO</name>
<evidence type="ECO:0000256" key="5">
    <source>
        <dbReference type="ARBA" id="ARBA00022694"/>
    </source>
</evidence>
<keyword evidence="12" id="KW-1185">Reference proteome</keyword>
<keyword evidence="4" id="KW-0963">Cytoplasm</keyword>
<comment type="function">
    <text evidence="7">Component of the EKC/KEOPS complex that is required for the formation of a threonylcarbamoyl group on adenosine at position 37 (t(6)A37) in tRNAs that read codons beginning with adenine. The complex is probably involved in the transfer of the threonylcarbamoyl moiety of threonylcarbamoyl-AMP (TC-AMP) to the N6 group of A37. LAGE3 functions as a dimerization module for the complex.</text>
</comment>
<evidence type="ECO:0000256" key="7">
    <source>
        <dbReference type="ARBA" id="ARBA00053047"/>
    </source>
</evidence>
<dbReference type="PANTHER" id="PTHR31283">
    <property type="entry name" value="EKC/KEOPS COMPLEX SUBUNIT PCC1 FAMILY MEMBER"/>
    <property type="match status" value="1"/>
</dbReference>
<evidence type="ECO:0000256" key="1">
    <source>
        <dbReference type="ARBA" id="ARBA00004123"/>
    </source>
</evidence>
<dbReference type="InterPro" id="IPR015419">
    <property type="entry name" value="CTAG/Pcc1"/>
</dbReference>
<dbReference type="PANTHER" id="PTHR31283:SF4">
    <property type="entry name" value="CANCER_TESTIS ANTIGEN 1"/>
    <property type="match status" value="1"/>
</dbReference>
<accession>A0A7J8J720</accession>
<dbReference type="Gene3D" id="3.30.310.50">
    <property type="entry name" value="Alpha-D-phosphohexomutase, C-terminal domain"/>
    <property type="match status" value="1"/>
</dbReference>